<dbReference type="GO" id="GO:0007062">
    <property type="term" value="P:sister chromatid cohesion"/>
    <property type="evidence" value="ECO:0007669"/>
    <property type="project" value="InterPro"/>
</dbReference>
<keyword evidence="2" id="KW-0539">Nucleus</keyword>
<dbReference type="PANTHER" id="PTHR12585:SF72">
    <property type="entry name" value="MEIOTIC RECOMBINATION PROTEIN REC8"/>
    <property type="match status" value="1"/>
</dbReference>
<dbReference type="PANTHER" id="PTHR12585">
    <property type="entry name" value="SCC1 / RAD21 FAMILY MEMBER"/>
    <property type="match status" value="1"/>
</dbReference>
<keyword evidence="6" id="KW-1185">Reference proteome</keyword>
<evidence type="ECO:0000259" key="3">
    <source>
        <dbReference type="Pfam" id="PF04824"/>
    </source>
</evidence>
<name>A0A1Y1V3K8_9FUNG</name>
<dbReference type="Pfam" id="PF04825">
    <property type="entry name" value="Rad21_Rec8_N"/>
    <property type="match status" value="1"/>
</dbReference>
<dbReference type="Pfam" id="PF04824">
    <property type="entry name" value="Rad21_Rec8"/>
    <property type="match status" value="1"/>
</dbReference>
<evidence type="ECO:0000259" key="4">
    <source>
        <dbReference type="Pfam" id="PF04825"/>
    </source>
</evidence>
<evidence type="ECO:0000256" key="1">
    <source>
        <dbReference type="ARBA" id="ARBA00004123"/>
    </source>
</evidence>
<dbReference type="OrthoDB" id="10071381at2759"/>
<gene>
    <name evidence="5" type="ORF">BCR36DRAFT_372207</name>
</gene>
<dbReference type="GO" id="GO:1990414">
    <property type="term" value="P:replication-born double-strand break repair via sister chromatid exchange"/>
    <property type="evidence" value="ECO:0007669"/>
    <property type="project" value="TreeGrafter"/>
</dbReference>
<evidence type="ECO:0000313" key="5">
    <source>
        <dbReference type="EMBL" id="ORX46379.1"/>
    </source>
</evidence>
<protein>
    <recommendedName>
        <fullName evidence="7">Rad21/Rec8-like protein N-terminal domain-containing protein</fullName>
    </recommendedName>
</protein>
<dbReference type="STRING" id="1754191.A0A1Y1V3K8"/>
<dbReference type="GO" id="GO:0005634">
    <property type="term" value="C:nucleus"/>
    <property type="evidence" value="ECO:0007669"/>
    <property type="project" value="UniProtKB-SubCell"/>
</dbReference>
<reference evidence="5 6" key="1">
    <citation type="submission" date="2016-08" db="EMBL/GenBank/DDBJ databases">
        <title>Genomes of anaerobic fungi encode conserved fungal cellulosomes for biomass hydrolysis.</title>
        <authorList>
            <consortium name="DOE Joint Genome Institute"/>
            <person name="Haitjema C.H."/>
            <person name="Gilmore S.P."/>
            <person name="Henske J.K."/>
            <person name="Solomon K.V."/>
            <person name="De Groot R."/>
            <person name="Kuo A."/>
            <person name="Mondo S.J."/>
            <person name="Salamov A.A."/>
            <person name="Labutti K."/>
            <person name="Zhao Z."/>
            <person name="Chiniquy J."/>
            <person name="Barry K."/>
            <person name="Brewer H.M."/>
            <person name="Purvine S.O."/>
            <person name="Wright A.T."/>
            <person name="Boxma B."/>
            <person name="Van Alen T."/>
            <person name="Hackstein J.H."/>
            <person name="Baker S.E."/>
            <person name="Grigoriev I.V."/>
            <person name="O'Malley M.A."/>
        </authorList>
    </citation>
    <scope>NUCLEOTIDE SEQUENCE [LARGE SCALE GENOMIC DNA]</scope>
    <source>
        <strain evidence="6">finn</strain>
    </source>
</reference>
<dbReference type="InterPro" id="IPR006909">
    <property type="entry name" value="Rad21/Rec8_C_eu"/>
</dbReference>
<reference evidence="5 6" key="2">
    <citation type="submission" date="2016-08" db="EMBL/GenBank/DDBJ databases">
        <title>Pervasive Adenine N6-methylation of Active Genes in Fungi.</title>
        <authorList>
            <consortium name="DOE Joint Genome Institute"/>
            <person name="Mondo S.J."/>
            <person name="Dannebaum R.O."/>
            <person name="Kuo R.C."/>
            <person name="Labutti K."/>
            <person name="Haridas S."/>
            <person name="Kuo A."/>
            <person name="Salamov A."/>
            <person name="Ahrendt S.R."/>
            <person name="Lipzen A."/>
            <person name="Sullivan W."/>
            <person name="Andreopoulos W.B."/>
            <person name="Clum A."/>
            <person name="Lindquist E."/>
            <person name="Daum C."/>
            <person name="Ramamoorthy G.K."/>
            <person name="Gryganskyi A."/>
            <person name="Culley D."/>
            <person name="Magnuson J.K."/>
            <person name="James T.Y."/>
            <person name="O'Malley M.A."/>
            <person name="Stajich J.E."/>
            <person name="Spatafora J.W."/>
            <person name="Visel A."/>
            <person name="Grigoriev I.V."/>
        </authorList>
    </citation>
    <scope>NUCLEOTIDE SEQUENCE [LARGE SCALE GENOMIC DNA]</scope>
    <source>
        <strain evidence="6">finn</strain>
    </source>
</reference>
<organism evidence="5 6">
    <name type="scientific">Piromyces finnis</name>
    <dbReference type="NCBI Taxonomy" id="1754191"/>
    <lineage>
        <taxon>Eukaryota</taxon>
        <taxon>Fungi</taxon>
        <taxon>Fungi incertae sedis</taxon>
        <taxon>Chytridiomycota</taxon>
        <taxon>Chytridiomycota incertae sedis</taxon>
        <taxon>Neocallimastigomycetes</taxon>
        <taxon>Neocallimastigales</taxon>
        <taxon>Neocallimastigaceae</taxon>
        <taxon>Piromyces</taxon>
    </lineage>
</organism>
<comment type="caution">
    <text evidence="5">The sequence shown here is derived from an EMBL/GenBank/DDBJ whole genome shotgun (WGS) entry which is preliminary data.</text>
</comment>
<dbReference type="AlphaFoldDB" id="A0A1Y1V3K8"/>
<evidence type="ECO:0008006" key="7">
    <source>
        <dbReference type="Google" id="ProtNLM"/>
    </source>
</evidence>
<feature type="domain" description="Rad21/Rec8-like protein C-terminal eukaryotic" evidence="3">
    <location>
        <begin position="556"/>
        <end position="604"/>
    </location>
</feature>
<evidence type="ECO:0000313" key="6">
    <source>
        <dbReference type="Proteomes" id="UP000193719"/>
    </source>
</evidence>
<dbReference type="GO" id="GO:0008278">
    <property type="term" value="C:cohesin complex"/>
    <property type="evidence" value="ECO:0007669"/>
    <property type="project" value="InterPro"/>
</dbReference>
<evidence type="ECO:0000256" key="2">
    <source>
        <dbReference type="ARBA" id="ARBA00023242"/>
    </source>
</evidence>
<proteinExistence type="predicted"/>
<sequence>MFYSNDILLTKRFGLGKVWLAATLGKNTYYKKLSKRDLIDVNITIICNFIQSPPEPLALRFTSNLLFGIIRIYNQQVQFCYNDVTHMVSQIKNEFLNTNFNSTLLEISEARPGAITLIEKENLNFDDQLPLTFGNELSEGSTTLIEFGWVKNYDKNISKNINIKRNNGNNYIKKNDISLPEISINITDLHERSFNNDQYYDLLLSQEGLLQEDQLLEELNISDPLDFALESKENGENQINFKKRKFNKFFDQDISLPANEQYHPKIQSYYSSQHISPDEHFDYNRYIYNTSLHYIKQTLFHDNNASDIDKFSSIEKLRNTEDNNYDEMNSKLLFSKSMLKELQQQQENSKSFTNSFSFNDLNLNFDQDLETFNKNENLFDDFFLPGDLTDSTSNNKQKNPFRDNTDFFNIDKEQEPEIFRTDKNKNVDKDDIPILYNNSMDEQKSRQSNRFNFPWNITSFMTPDKNNRMALHKNNNSSTSTRSSIISLESTNLETPTKKSRSYIQDIIEISNNSFFPNDIERKDDVKPYIFYSDLIPSNSSIKINKEKLDSTLDNNEDSDILLSTLHPAGRDMAVEAFYHILILSTTGLIKPIQKEPYGDIKLEINNI</sequence>
<comment type="subcellular location">
    <subcellularLocation>
        <location evidence="1">Nucleus</location>
    </subcellularLocation>
</comment>
<dbReference type="EMBL" id="MCFH01000035">
    <property type="protein sequence ID" value="ORX46379.1"/>
    <property type="molecule type" value="Genomic_DNA"/>
</dbReference>
<accession>A0A1Y1V3K8</accession>
<dbReference type="InterPro" id="IPR006910">
    <property type="entry name" value="Rad21_Rec8_N"/>
</dbReference>
<dbReference type="GO" id="GO:0003682">
    <property type="term" value="F:chromatin binding"/>
    <property type="evidence" value="ECO:0007669"/>
    <property type="project" value="TreeGrafter"/>
</dbReference>
<feature type="domain" description="Rad21/Rec8-like protein N-terminal" evidence="4">
    <location>
        <begin position="1"/>
        <end position="101"/>
    </location>
</feature>
<dbReference type="InterPro" id="IPR039781">
    <property type="entry name" value="Rad21/Rec8-like"/>
</dbReference>
<dbReference type="Proteomes" id="UP000193719">
    <property type="component" value="Unassembled WGS sequence"/>
</dbReference>